<dbReference type="PANTHER" id="PTHR46401">
    <property type="entry name" value="GLYCOSYLTRANSFERASE WBBK-RELATED"/>
    <property type="match status" value="1"/>
</dbReference>
<evidence type="ECO:0000256" key="1">
    <source>
        <dbReference type="ARBA" id="ARBA00022679"/>
    </source>
</evidence>
<evidence type="ECO:0000313" key="3">
    <source>
        <dbReference type="EMBL" id="MFD2100200.1"/>
    </source>
</evidence>
<evidence type="ECO:0000259" key="2">
    <source>
        <dbReference type="Pfam" id="PF00534"/>
    </source>
</evidence>
<evidence type="ECO:0000313" key="4">
    <source>
        <dbReference type="Proteomes" id="UP001597342"/>
    </source>
</evidence>
<reference evidence="4" key="1">
    <citation type="journal article" date="2019" name="Int. J. Syst. Evol. Microbiol.">
        <title>The Global Catalogue of Microorganisms (GCM) 10K type strain sequencing project: providing services to taxonomists for standard genome sequencing and annotation.</title>
        <authorList>
            <consortium name="The Broad Institute Genomics Platform"/>
            <consortium name="The Broad Institute Genome Sequencing Center for Infectious Disease"/>
            <person name="Wu L."/>
            <person name="Ma J."/>
        </authorList>
    </citation>
    <scope>NUCLEOTIDE SEQUENCE [LARGE SCALE GENOMIC DNA]</scope>
    <source>
        <strain evidence="4">JCM 3389</strain>
    </source>
</reference>
<dbReference type="InterPro" id="IPR001296">
    <property type="entry name" value="Glyco_trans_1"/>
</dbReference>
<organism evidence="3 4">
    <name type="scientific">Flagellimonas iocasae</name>
    <dbReference type="NCBI Taxonomy" id="2055905"/>
    <lineage>
        <taxon>Bacteria</taxon>
        <taxon>Pseudomonadati</taxon>
        <taxon>Bacteroidota</taxon>
        <taxon>Flavobacteriia</taxon>
        <taxon>Flavobacteriales</taxon>
        <taxon>Flavobacteriaceae</taxon>
        <taxon>Flagellimonas</taxon>
    </lineage>
</organism>
<proteinExistence type="predicted"/>
<dbReference type="Gene3D" id="3.40.50.2000">
    <property type="entry name" value="Glycogen Phosphorylase B"/>
    <property type="match status" value="2"/>
</dbReference>
<keyword evidence="4" id="KW-1185">Reference proteome</keyword>
<sequence>MKKLHLVSAMYASKGHGQEYVRNFCYELMGHYNIVLHLATNSEIEAPEGIQITYTGVDYKRTEAQNFNRYSFFASYFRAIFKQLLSAKYYRKVIKSDLIDNGDLVYIMDYDVIPLKILIDGLKRKGTRIFLWIHSAKFESKNVLYTAYKSIFKKMFNSFISNDIEGVVVNGDFIKEKIEFYLKIPKDKVHVIQYPSSIPFNPINKEAARKKLGISSKDNVVMSFGMLRKDKNIEFLIKSIAQVDTKVLLVIVGSEASVTRKDIENWIDKYNLKSYKLEIDYISEERMALYYSASDLLLLTYNIESGSQSGPLSLAREFELPAIVSNSGEIGRYVQHSGVGLVADLNIKDDFIKKIDRFFNSEDCKIQIASNIKKAKEMYSWKSAKKKYLEVFDAKKN</sequence>
<dbReference type="RefSeq" id="WP_379830921.1">
    <property type="nucleotide sequence ID" value="NZ_JBHUHU010000003.1"/>
</dbReference>
<keyword evidence="1 3" id="KW-0808">Transferase</keyword>
<feature type="domain" description="Glycosyl transferase family 1" evidence="2">
    <location>
        <begin position="205"/>
        <end position="373"/>
    </location>
</feature>
<dbReference type="Proteomes" id="UP001597342">
    <property type="component" value="Unassembled WGS sequence"/>
</dbReference>
<keyword evidence="3" id="KW-0328">Glycosyltransferase</keyword>
<dbReference type="GO" id="GO:0016757">
    <property type="term" value="F:glycosyltransferase activity"/>
    <property type="evidence" value="ECO:0007669"/>
    <property type="project" value="UniProtKB-KW"/>
</dbReference>
<gene>
    <name evidence="3" type="ORF">ACFSJE_10475</name>
</gene>
<comment type="caution">
    <text evidence="3">The sequence shown here is derived from an EMBL/GenBank/DDBJ whole genome shotgun (WGS) entry which is preliminary data.</text>
</comment>
<dbReference type="PANTHER" id="PTHR46401:SF2">
    <property type="entry name" value="GLYCOSYLTRANSFERASE WBBK-RELATED"/>
    <property type="match status" value="1"/>
</dbReference>
<accession>A0ABW4XXG8</accession>
<dbReference type="EC" id="2.4.-.-" evidence="3"/>
<dbReference type="Pfam" id="PF00534">
    <property type="entry name" value="Glycos_transf_1"/>
    <property type="match status" value="1"/>
</dbReference>
<protein>
    <submittedName>
        <fullName evidence="3">Glycosyltransferase family 4 protein</fullName>
        <ecNumber evidence="3">2.4.-.-</ecNumber>
    </submittedName>
</protein>
<dbReference type="SUPFAM" id="SSF53756">
    <property type="entry name" value="UDP-Glycosyltransferase/glycogen phosphorylase"/>
    <property type="match status" value="1"/>
</dbReference>
<dbReference type="CDD" id="cd03801">
    <property type="entry name" value="GT4_PimA-like"/>
    <property type="match status" value="1"/>
</dbReference>
<name>A0ABW4XXG8_9FLAO</name>
<dbReference type="EMBL" id="JBHUHU010000003">
    <property type="protein sequence ID" value="MFD2100200.1"/>
    <property type="molecule type" value="Genomic_DNA"/>
</dbReference>